<dbReference type="GO" id="GO:0006506">
    <property type="term" value="P:GPI anchor biosynthetic process"/>
    <property type="evidence" value="ECO:0007669"/>
    <property type="project" value="TreeGrafter"/>
</dbReference>
<dbReference type="InterPro" id="IPR005135">
    <property type="entry name" value="Endo/exonuclease/phosphatase"/>
</dbReference>
<keyword evidence="2" id="KW-0378">Hydrolase</keyword>
<dbReference type="InterPro" id="IPR051916">
    <property type="entry name" value="GPI-anchor_lipid_remodeler"/>
</dbReference>
<proteinExistence type="predicted"/>
<dbReference type="PANTHER" id="PTHR14859">
    <property type="entry name" value="CALCOFLUOR WHITE HYPERSENSITIVE PROTEIN PRECURSOR"/>
    <property type="match status" value="1"/>
</dbReference>
<dbReference type="AlphaFoldDB" id="A0A556QGL1"/>
<dbReference type="Pfam" id="PF03372">
    <property type="entry name" value="Exo_endo_phos"/>
    <property type="match status" value="1"/>
</dbReference>
<dbReference type="Gene3D" id="3.40.720.10">
    <property type="entry name" value="Alkaline Phosphatase, subunit A"/>
    <property type="match status" value="2"/>
</dbReference>
<evidence type="ECO:0000259" key="1">
    <source>
        <dbReference type="Pfam" id="PF03372"/>
    </source>
</evidence>
<dbReference type="OrthoDB" id="155529at2"/>
<dbReference type="Proteomes" id="UP000315648">
    <property type="component" value="Unassembled WGS sequence"/>
</dbReference>
<dbReference type="Gene3D" id="3.60.10.10">
    <property type="entry name" value="Endonuclease/exonuclease/phosphatase"/>
    <property type="match status" value="1"/>
</dbReference>
<organism evidence="2 3">
    <name type="scientific">Rariglobus hedericola</name>
    <dbReference type="NCBI Taxonomy" id="2597822"/>
    <lineage>
        <taxon>Bacteria</taxon>
        <taxon>Pseudomonadati</taxon>
        <taxon>Verrucomicrobiota</taxon>
        <taxon>Opitutia</taxon>
        <taxon>Opitutales</taxon>
        <taxon>Opitutaceae</taxon>
        <taxon>Rariglobus</taxon>
    </lineage>
</organism>
<keyword evidence="2" id="KW-0540">Nuclease</keyword>
<dbReference type="InterPro" id="IPR036691">
    <property type="entry name" value="Endo/exonu/phosph_ase_sf"/>
</dbReference>
<dbReference type="InterPro" id="IPR017850">
    <property type="entry name" value="Alkaline_phosphatase_core_sf"/>
</dbReference>
<dbReference type="Pfam" id="PF01663">
    <property type="entry name" value="Phosphodiest"/>
    <property type="match status" value="1"/>
</dbReference>
<dbReference type="EMBL" id="VMBG01000003">
    <property type="protein sequence ID" value="TSJ75780.1"/>
    <property type="molecule type" value="Genomic_DNA"/>
</dbReference>
<feature type="domain" description="Endonuclease/exonuclease/phosphatase" evidence="1">
    <location>
        <begin position="518"/>
        <end position="747"/>
    </location>
</feature>
<dbReference type="SUPFAM" id="SSF56219">
    <property type="entry name" value="DNase I-like"/>
    <property type="match status" value="1"/>
</dbReference>
<dbReference type="PANTHER" id="PTHR14859:SF1">
    <property type="entry name" value="PGAP2-INTERACTING PROTEIN"/>
    <property type="match status" value="1"/>
</dbReference>
<dbReference type="InterPro" id="IPR002591">
    <property type="entry name" value="Phosphodiest/P_Trfase"/>
</dbReference>
<dbReference type="GO" id="GO:0016020">
    <property type="term" value="C:membrane"/>
    <property type="evidence" value="ECO:0007669"/>
    <property type="project" value="GOC"/>
</dbReference>
<gene>
    <name evidence="2" type="ORF">FPL22_16070</name>
</gene>
<reference evidence="2 3" key="1">
    <citation type="submission" date="2019-07" db="EMBL/GenBank/DDBJ databases">
        <title>Description of 53C-WASEF.</title>
        <authorList>
            <person name="Pitt A."/>
            <person name="Hahn M.W."/>
        </authorList>
    </citation>
    <scope>NUCLEOTIDE SEQUENCE [LARGE SCALE GENOMIC DNA]</scope>
    <source>
        <strain evidence="2 3">53C-WASEF</strain>
    </source>
</reference>
<evidence type="ECO:0000313" key="3">
    <source>
        <dbReference type="Proteomes" id="UP000315648"/>
    </source>
</evidence>
<name>A0A556QGL1_9BACT</name>
<sequence>MFASIESKFRSWRRRFSRNEWAIRNLGLTPIEGQSEEPGLLLIQIDGLARRQLEDAIAKGKMPFLKRLRDRGHYAMHTFYPGIPTTTPAVQAELYYGVRAGVPAFSFLDRETGATGMMFQPEWAKKFEARFQADHEGLLKGGSSWSNIYSGGAAPEETHFCGASIAFSDMWRTGKIRNIFVFIALHIPSVIKIAGLLLLELAISVPQAVRGILRGQWPSQEFGMVISRTFIGIGLRELITIGGQVDVTRGLPAVHVNFLGYDELSHRRGPGSRFAHWSLKGIDRSIKNLYRAAQRSTRRDYSVFIFSDHGQERARSFATEFPGGIHKITTDALAAEQIVTEATVAALGPIGHAYFKPELTDLQKHAVARRLVDDGKVPGVLHRDANGRITWLHAQGETSVPEGVPAMLANHPEPLRAEIARDLVTFCENKDCGDLVLVGWSPAGSWTFAPERGSHASIGPDETQGFLLVPPGTRLPADAIDFVRPSDLRAAGLALLGRQPLTSARHAGARNETHLRVMTYNTHSCSGMDGRVSPRRIARIIQQQSADIVALQELDLGRSRSRGEDQATLVAEALGYHVVFCPTVKHSQSEHYGHALVSRWPIEIIKVGELPNAPNSWFPEARGALWARIEVNGVNLNIVTTHLGLSPRERLAQMNALLGPDWLGPVIATEPVILCGDFNLSPGSAPYGLAASKLRDVQAARSGHRPRSTFSSTKPFMRIDHIFVSAHFETERAFVPRNDLTRLASDHLPLLADLSFSSAGDGTTTRT</sequence>
<accession>A0A556QGL1</accession>
<protein>
    <submittedName>
        <fullName evidence="2">Endonuclease</fullName>
    </submittedName>
</protein>
<dbReference type="SUPFAM" id="SSF53649">
    <property type="entry name" value="Alkaline phosphatase-like"/>
    <property type="match status" value="1"/>
</dbReference>
<comment type="caution">
    <text evidence="2">The sequence shown here is derived from an EMBL/GenBank/DDBJ whole genome shotgun (WGS) entry which is preliminary data.</text>
</comment>
<dbReference type="RefSeq" id="WP_144354053.1">
    <property type="nucleotide sequence ID" value="NZ_CBCRVV010000004.1"/>
</dbReference>
<keyword evidence="3" id="KW-1185">Reference proteome</keyword>
<keyword evidence="2" id="KW-0255">Endonuclease</keyword>
<dbReference type="GO" id="GO:0004519">
    <property type="term" value="F:endonuclease activity"/>
    <property type="evidence" value="ECO:0007669"/>
    <property type="project" value="UniProtKB-KW"/>
</dbReference>
<evidence type="ECO:0000313" key="2">
    <source>
        <dbReference type="EMBL" id="TSJ75780.1"/>
    </source>
</evidence>